<dbReference type="Proteomes" id="UP000215377">
    <property type="component" value="Unassembled WGS sequence"/>
</dbReference>
<name>A0A225NQR4_9RHOB</name>
<keyword evidence="2" id="KW-1185">Reference proteome</keyword>
<organism evidence="1 2">
    <name type="scientific">Marinibacterium profundimaris</name>
    <dbReference type="NCBI Taxonomy" id="1679460"/>
    <lineage>
        <taxon>Bacteria</taxon>
        <taxon>Pseudomonadati</taxon>
        <taxon>Pseudomonadota</taxon>
        <taxon>Alphaproteobacteria</taxon>
        <taxon>Rhodobacterales</taxon>
        <taxon>Paracoccaceae</taxon>
        <taxon>Marinibacterium</taxon>
    </lineage>
</organism>
<sequence length="217" mass="24860">MASLPDSERLFVAKRPPLSRLRLDRRLKALAPEDAETLRLMEEALALRHYRLDTEDAEVTRRARRAMDHVTQPALRAILRDRMEIRTVIAALRRRRAGEAPPPPGWGHGRFSRRIIAHWAEPTFGLDPVFPWLREAHGLLEQDDALGFERLVLTVTERLMRRHGAGHDFDIEAVVIYVLTWNIYDRWARTNAEAASRRFNALAEAALAGHDAQLAKS</sequence>
<dbReference type="AlphaFoldDB" id="A0A225NQR4"/>
<proteinExistence type="predicted"/>
<gene>
    <name evidence="1" type="ORF">ATO3_05295</name>
</gene>
<comment type="caution">
    <text evidence="1">The sequence shown here is derived from an EMBL/GenBank/DDBJ whole genome shotgun (WGS) entry which is preliminary data.</text>
</comment>
<reference evidence="1 2" key="1">
    <citation type="submission" date="2013-04" db="EMBL/GenBank/DDBJ databases">
        <title>Oceanicola sp. 22II1-22F33 Genome Sequencing.</title>
        <authorList>
            <person name="Lai Q."/>
            <person name="Li G."/>
            <person name="Shao Z."/>
        </authorList>
    </citation>
    <scope>NUCLEOTIDE SEQUENCE [LARGE SCALE GENOMIC DNA]</scope>
    <source>
        <strain evidence="1 2">22II1-22F33</strain>
    </source>
</reference>
<evidence type="ECO:0000313" key="2">
    <source>
        <dbReference type="Proteomes" id="UP000215377"/>
    </source>
</evidence>
<evidence type="ECO:0000313" key="1">
    <source>
        <dbReference type="EMBL" id="OWU76130.1"/>
    </source>
</evidence>
<accession>A0A225NQR4</accession>
<evidence type="ECO:0008006" key="3">
    <source>
        <dbReference type="Google" id="ProtNLM"/>
    </source>
</evidence>
<protein>
    <recommendedName>
        <fullName evidence="3">V-type ATP synthase subunit A</fullName>
    </recommendedName>
</protein>
<dbReference type="EMBL" id="AQQR01000002">
    <property type="protein sequence ID" value="OWU76130.1"/>
    <property type="molecule type" value="Genomic_DNA"/>
</dbReference>